<dbReference type="Pfam" id="PF00271">
    <property type="entry name" value="Helicase_C"/>
    <property type="match status" value="1"/>
</dbReference>
<evidence type="ECO:0000259" key="13">
    <source>
        <dbReference type="PROSITE" id="PS51192"/>
    </source>
</evidence>
<evidence type="ECO:0000313" key="15">
    <source>
        <dbReference type="EMBL" id="MQU06630.1"/>
    </source>
</evidence>
<evidence type="ECO:0000313" key="16">
    <source>
        <dbReference type="Proteomes" id="UP000478064"/>
    </source>
</evidence>
<dbReference type="Pfam" id="PF16124">
    <property type="entry name" value="RecQ_Zn_bind"/>
    <property type="match status" value="1"/>
</dbReference>
<comment type="catalytic activity">
    <reaction evidence="9">
        <text>Couples ATP hydrolysis with the unwinding of duplex DNA by translocating in the 3'-5' direction.</text>
        <dbReference type="EC" id="5.6.2.4"/>
    </reaction>
</comment>
<dbReference type="GO" id="GO:0005737">
    <property type="term" value="C:cytoplasm"/>
    <property type="evidence" value="ECO:0007669"/>
    <property type="project" value="TreeGrafter"/>
</dbReference>
<dbReference type="InterPro" id="IPR032284">
    <property type="entry name" value="RecQ_Zn-bd"/>
</dbReference>
<evidence type="ECO:0000256" key="2">
    <source>
        <dbReference type="ARBA" id="ARBA00022723"/>
    </source>
</evidence>
<name>A0A6L5HTP4_9PSED</name>
<evidence type="ECO:0000256" key="11">
    <source>
        <dbReference type="ARBA" id="ARBA00044535"/>
    </source>
</evidence>
<dbReference type="PANTHER" id="PTHR13710:SF105">
    <property type="entry name" value="ATP-DEPENDENT DNA HELICASE Q1"/>
    <property type="match status" value="1"/>
</dbReference>
<dbReference type="PROSITE" id="PS51192">
    <property type="entry name" value="HELICASE_ATP_BIND_1"/>
    <property type="match status" value="1"/>
</dbReference>
<dbReference type="EMBL" id="WIVU01000023">
    <property type="protein sequence ID" value="MQU06630.1"/>
    <property type="molecule type" value="Genomic_DNA"/>
</dbReference>
<dbReference type="InterPro" id="IPR004589">
    <property type="entry name" value="DNA_helicase_ATP-dep_RecQ"/>
</dbReference>
<keyword evidence="4 15" id="KW-0378">Hydrolase</keyword>
<dbReference type="PROSITE" id="PS00690">
    <property type="entry name" value="DEAH_ATP_HELICASE"/>
    <property type="match status" value="1"/>
</dbReference>
<evidence type="ECO:0000256" key="4">
    <source>
        <dbReference type="ARBA" id="ARBA00022801"/>
    </source>
</evidence>
<keyword evidence="3" id="KW-0547">Nucleotide-binding</keyword>
<dbReference type="GO" id="GO:0009378">
    <property type="term" value="F:four-way junction helicase activity"/>
    <property type="evidence" value="ECO:0007669"/>
    <property type="project" value="TreeGrafter"/>
</dbReference>
<dbReference type="InterPro" id="IPR036388">
    <property type="entry name" value="WH-like_DNA-bd_sf"/>
</dbReference>
<evidence type="ECO:0000256" key="9">
    <source>
        <dbReference type="ARBA" id="ARBA00034617"/>
    </source>
</evidence>
<feature type="domain" description="Helicase ATP-binding" evidence="13">
    <location>
        <begin position="22"/>
        <end position="190"/>
    </location>
</feature>
<dbReference type="SMART" id="SM00487">
    <property type="entry name" value="DEXDc"/>
    <property type="match status" value="1"/>
</dbReference>
<keyword evidence="6" id="KW-0067">ATP-binding</keyword>
<dbReference type="EC" id="5.6.2.4" evidence="10"/>
<evidence type="ECO:0000256" key="1">
    <source>
        <dbReference type="ARBA" id="ARBA00005446"/>
    </source>
</evidence>
<dbReference type="RefSeq" id="WP_153374003.1">
    <property type="nucleotide sequence ID" value="NZ_WIVU01000023.1"/>
</dbReference>
<evidence type="ECO:0000256" key="6">
    <source>
        <dbReference type="ARBA" id="ARBA00022840"/>
    </source>
</evidence>
<dbReference type="GO" id="GO:0043138">
    <property type="term" value="F:3'-5' DNA helicase activity"/>
    <property type="evidence" value="ECO:0007669"/>
    <property type="project" value="UniProtKB-EC"/>
</dbReference>
<dbReference type="FunFam" id="3.40.50.300:FF:001389">
    <property type="entry name" value="ATP-dependent DNA helicase RecQ"/>
    <property type="match status" value="1"/>
</dbReference>
<evidence type="ECO:0000256" key="10">
    <source>
        <dbReference type="ARBA" id="ARBA00034808"/>
    </source>
</evidence>
<dbReference type="GO" id="GO:0043590">
    <property type="term" value="C:bacterial nucleoid"/>
    <property type="evidence" value="ECO:0007669"/>
    <property type="project" value="TreeGrafter"/>
</dbReference>
<evidence type="ECO:0000256" key="12">
    <source>
        <dbReference type="ARBA" id="ARBA00044550"/>
    </source>
</evidence>
<dbReference type="GO" id="GO:0003677">
    <property type="term" value="F:DNA binding"/>
    <property type="evidence" value="ECO:0007669"/>
    <property type="project" value="UniProtKB-KW"/>
</dbReference>
<dbReference type="CDD" id="cd18018">
    <property type="entry name" value="DEXHc_RecQ4-like"/>
    <property type="match status" value="1"/>
</dbReference>
<evidence type="ECO:0000256" key="8">
    <source>
        <dbReference type="ARBA" id="ARBA00023235"/>
    </source>
</evidence>
<dbReference type="Proteomes" id="UP000478064">
    <property type="component" value="Unassembled WGS sequence"/>
</dbReference>
<dbReference type="SUPFAM" id="SSF52540">
    <property type="entry name" value="P-loop containing nucleoside triphosphate hydrolases"/>
    <property type="match status" value="1"/>
</dbReference>
<evidence type="ECO:0000256" key="7">
    <source>
        <dbReference type="ARBA" id="ARBA00023125"/>
    </source>
</evidence>
<accession>A0A6L5HTP4</accession>
<dbReference type="SMART" id="SM00490">
    <property type="entry name" value="HELICc"/>
    <property type="match status" value="1"/>
</dbReference>
<dbReference type="NCBIfam" id="TIGR00614">
    <property type="entry name" value="recQ_fam"/>
    <property type="match status" value="1"/>
</dbReference>
<comment type="caution">
    <text evidence="15">The sequence shown here is derived from an EMBL/GenBank/DDBJ whole genome shotgun (WGS) entry which is preliminary data.</text>
</comment>
<dbReference type="AlphaFoldDB" id="A0A6L5HTP4"/>
<gene>
    <name evidence="15" type="ORF">GHO27_13115</name>
</gene>
<sequence length="644" mass="72322">MYNTLEQVFGYPQFRAGQEAAISAVLAGRSAAAIFPTGSGKSLCYQLPALLLPHLTLVVSPLLALMQDQLAFLQRHGIAAASIDSVQSRDEASAIMARAKAGELKILMVSVERLKNERFRHFLQQVPISLLVVDEAHCISEWGHNFRPDYLKLPDYQHQFNIPQALLLTATATPAVIADMQRKFAIAESDVITTGFYRANLDLWVEPVTGAAKRQRLVQWMGERLGQPSIVYVTLQKTAEQIAQHLSQHGISANAYHAGLPHEQRESIQRQFMAGQLNCIVATIAFGMGIDKSDIRNVVHFDLPKSIENYSQEIGRAGRDGETSECLVLANRDSLNVLENFVYGDTPELQGIRCVLEELSAAIAEGQWEFMLTPLSDQSNIRQLPLKTLLVQLELRGLIAPRYAYFAEYRFKFLIEPDTLLAKFEGERQQFVAAIIQTSSRARTWATVNFDTLYEQHQADRNRVVKALDYFQEKGWIELESKQMTEVYNVLVTEVDTQALSLELHQYFTAHERSEIARIHAMLALFSSDTCLSYRLAQYFGDEQAPQQCGHCSVCAGQIARLPDPPALAPLVDKNFDALCGAFILRHQEYTGSYPPAERVTRFLCGISVPLFTKIKARSIAGFAALENYPYAHVRHWAEHHLPV</sequence>
<evidence type="ECO:0000256" key="5">
    <source>
        <dbReference type="ARBA" id="ARBA00022806"/>
    </source>
</evidence>
<dbReference type="GO" id="GO:0030894">
    <property type="term" value="C:replisome"/>
    <property type="evidence" value="ECO:0007669"/>
    <property type="project" value="TreeGrafter"/>
</dbReference>
<dbReference type="CDD" id="cd18794">
    <property type="entry name" value="SF2_C_RecQ"/>
    <property type="match status" value="1"/>
</dbReference>
<keyword evidence="8" id="KW-0413">Isomerase</keyword>
<dbReference type="GO" id="GO:0006310">
    <property type="term" value="P:DNA recombination"/>
    <property type="evidence" value="ECO:0007669"/>
    <property type="project" value="InterPro"/>
</dbReference>
<dbReference type="Pfam" id="PF00270">
    <property type="entry name" value="DEAD"/>
    <property type="match status" value="1"/>
</dbReference>
<feature type="domain" description="Helicase C-terminal" evidence="14">
    <location>
        <begin position="217"/>
        <end position="360"/>
    </location>
</feature>
<reference evidence="15 16" key="1">
    <citation type="submission" date="2019-10" db="EMBL/GenBank/DDBJ databases">
        <title>Evaluation of single-gene subtyping targets for Pseudomonas.</title>
        <authorList>
            <person name="Reichler S.J."/>
            <person name="Orsi R.H."/>
            <person name="Wiedmann M."/>
            <person name="Martin N.H."/>
            <person name="Murphy S.I."/>
        </authorList>
    </citation>
    <scope>NUCLEOTIDE SEQUENCE [LARGE SCALE GENOMIC DNA]</scope>
    <source>
        <strain evidence="15 16">FSL R10-1637</strain>
    </source>
</reference>
<keyword evidence="5 15" id="KW-0347">Helicase</keyword>
<dbReference type="InterPro" id="IPR011545">
    <property type="entry name" value="DEAD/DEAH_box_helicase_dom"/>
</dbReference>
<comment type="similarity">
    <text evidence="1">Belongs to the helicase family. RecQ subfamily.</text>
</comment>
<organism evidence="15 16">
    <name type="scientific">Pseudomonas helleri</name>
    <dbReference type="NCBI Taxonomy" id="1608996"/>
    <lineage>
        <taxon>Bacteria</taxon>
        <taxon>Pseudomonadati</taxon>
        <taxon>Pseudomonadota</taxon>
        <taxon>Gammaproteobacteria</taxon>
        <taxon>Pseudomonadales</taxon>
        <taxon>Pseudomonadaceae</taxon>
        <taxon>Pseudomonas</taxon>
    </lineage>
</organism>
<dbReference type="InterPro" id="IPR002464">
    <property type="entry name" value="DNA/RNA_helicase_DEAH_CS"/>
</dbReference>
<dbReference type="Gene3D" id="3.40.50.300">
    <property type="entry name" value="P-loop containing nucleotide triphosphate hydrolases"/>
    <property type="match status" value="2"/>
</dbReference>
<dbReference type="PROSITE" id="PS51194">
    <property type="entry name" value="HELICASE_CTER"/>
    <property type="match status" value="1"/>
</dbReference>
<dbReference type="GO" id="GO:0005524">
    <property type="term" value="F:ATP binding"/>
    <property type="evidence" value="ECO:0007669"/>
    <property type="project" value="UniProtKB-KW"/>
</dbReference>
<dbReference type="InterPro" id="IPR014001">
    <property type="entry name" value="Helicase_ATP-bd"/>
</dbReference>
<dbReference type="PANTHER" id="PTHR13710">
    <property type="entry name" value="DNA HELICASE RECQ FAMILY MEMBER"/>
    <property type="match status" value="1"/>
</dbReference>
<dbReference type="Gene3D" id="1.10.10.10">
    <property type="entry name" value="Winged helix-like DNA-binding domain superfamily/Winged helix DNA-binding domain"/>
    <property type="match status" value="1"/>
</dbReference>
<dbReference type="GO" id="GO:0006281">
    <property type="term" value="P:DNA repair"/>
    <property type="evidence" value="ECO:0007669"/>
    <property type="project" value="TreeGrafter"/>
</dbReference>
<evidence type="ECO:0000256" key="3">
    <source>
        <dbReference type="ARBA" id="ARBA00022741"/>
    </source>
</evidence>
<proteinExistence type="inferred from homology"/>
<evidence type="ECO:0000259" key="14">
    <source>
        <dbReference type="PROSITE" id="PS51194"/>
    </source>
</evidence>
<dbReference type="GO" id="GO:0046872">
    <property type="term" value="F:metal ion binding"/>
    <property type="evidence" value="ECO:0007669"/>
    <property type="project" value="UniProtKB-KW"/>
</dbReference>
<keyword evidence="7" id="KW-0238">DNA-binding</keyword>
<keyword evidence="2" id="KW-0479">Metal-binding</keyword>
<protein>
    <recommendedName>
        <fullName evidence="11">ATP-dependent DNA helicase RecQ</fullName>
        <ecNumber evidence="10">5.6.2.4</ecNumber>
    </recommendedName>
    <alternativeName>
        <fullName evidence="12">DNA 3'-5' helicase RecQ</fullName>
    </alternativeName>
</protein>
<dbReference type="InterPro" id="IPR001650">
    <property type="entry name" value="Helicase_C-like"/>
</dbReference>
<dbReference type="InterPro" id="IPR027417">
    <property type="entry name" value="P-loop_NTPase"/>
</dbReference>
<dbReference type="GO" id="GO:0016787">
    <property type="term" value="F:hydrolase activity"/>
    <property type="evidence" value="ECO:0007669"/>
    <property type="project" value="UniProtKB-KW"/>
</dbReference>